<dbReference type="Proteomes" id="UP000041254">
    <property type="component" value="Unassembled WGS sequence"/>
</dbReference>
<feature type="region of interest" description="Disordered" evidence="1">
    <location>
        <begin position="1"/>
        <end position="67"/>
    </location>
</feature>
<organism evidence="2 3">
    <name type="scientific">Vitrella brassicaformis (strain CCMP3155)</name>
    <dbReference type="NCBI Taxonomy" id="1169540"/>
    <lineage>
        <taxon>Eukaryota</taxon>
        <taxon>Sar</taxon>
        <taxon>Alveolata</taxon>
        <taxon>Colpodellida</taxon>
        <taxon>Vitrellaceae</taxon>
        <taxon>Vitrella</taxon>
    </lineage>
</organism>
<sequence>SDEPMPSLNGAPKGIPSSARVWTRRATEATATATSGRARGGRGGGGYGGPYGPPMMGGYQPSGMQWS</sequence>
<proteinExistence type="predicted"/>
<evidence type="ECO:0000313" key="2">
    <source>
        <dbReference type="EMBL" id="CEM14766.1"/>
    </source>
</evidence>
<evidence type="ECO:0000313" key="3">
    <source>
        <dbReference type="Proteomes" id="UP000041254"/>
    </source>
</evidence>
<keyword evidence="3" id="KW-1185">Reference proteome</keyword>
<name>A0A0G4FL93_VITBC</name>
<evidence type="ECO:0000256" key="1">
    <source>
        <dbReference type="SAM" id="MobiDB-lite"/>
    </source>
</evidence>
<dbReference type="AlphaFoldDB" id="A0A0G4FL93"/>
<dbReference type="InParanoid" id="A0A0G4FL93"/>
<dbReference type="EMBL" id="CDMY01000458">
    <property type="protein sequence ID" value="CEM14766.1"/>
    <property type="molecule type" value="Genomic_DNA"/>
</dbReference>
<accession>A0A0G4FL93</accession>
<gene>
    <name evidence="2" type="ORF">Vbra_369</name>
</gene>
<feature type="compositionally biased region" description="Gly residues" evidence="1">
    <location>
        <begin position="41"/>
        <end position="50"/>
    </location>
</feature>
<reference evidence="2 3" key="1">
    <citation type="submission" date="2014-11" db="EMBL/GenBank/DDBJ databases">
        <authorList>
            <person name="Zhu J."/>
            <person name="Qi W."/>
            <person name="Song R."/>
        </authorList>
    </citation>
    <scope>NUCLEOTIDE SEQUENCE [LARGE SCALE GENOMIC DNA]</scope>
</reference>
<feature type="compositionally biased region" description="Low complexity" evidence="1">
    <location>
        <begin position="54"/>
        <end position="67"/>
    </location>
</feature>
<dbReference type="VEuPathDB" id="CryptoDB:Vbra_369"/>
<protein>
    <submittedName>
        <fullName evidence="2">Uncharacterized protein</fullName>
    </submittedName>
</protein>
<feature type="non-terminal residue" evidence="2">
    <location>
        <position position="1"/>
    </location>
</feature>